<keyword evidence="8 14" id="KW-0963">Cytoplasm</keyword>
<sequence length="255" mass="28666">MSKLTAKEIKELLVEVSSLNELEQQSFFDDERKSVQTAIKSCQNRLLKAQKLKEHFEEMKEFEKNARKSGFKFIAGIDEVGRGPLAGPVVSAAVILPEDFDLHEVNDSKQLSLKKREELFVKIKEQAVAIGIGIKDHDVIDQVNIYEATKLAMKEAVEQLEVKPDFLLIDAMVLDLPIGQEKIIKGDARSISIACASIIAKVTRDKMMEEFDIMYPGYDFSNNAGYGTKKHLMGLEEHGVTPIHRKSFAPVKDMV</sequence>
<dbReference type="RefSeq" id="WP_166035429.1">
    <property type="nucleotide sequence ID" value="NZ_CP049887.1"/>
</dbReference>
<evidence type="ECO:0000256" key="3">
    <source>
        <dbReference type="ARBA" id="ARBA00004065"/>
    </source>
</evidence>
<dbReference type="FunFam" id="3.30.420.10:FF:000006">
    <property type="entry name" value="Ribonuclease HII"/>
    <property type="match status" value="1"/>
</dbReference>
<evidence type="ECO:0000313" key="19">
    <source>
        <dbReference type="Proteomes" id="UP000501747"/>
    </source>
</evidence>
<evidence type="ECO:0000256" key="11">
    <source>
        <dbReference type="ARBA" id="ARBA00022759"/>
    </source>
</evidence>
<keyword evidence="11 14" id="KW-0255">Endonuclease</keyword>
<dbReference type="PANTHER" id="PTHR10954">
    <property type="entry name" value="RIBONUCLEASE H2 SUBUNIT A"/>
    <property type="match status" value="1"/>
</dbReference>
<keyword evidence="19" id="KW-1185">Reference proteome</keyword>
<evidence type="ECO:0000256" key="6">
    <source>
        <dbReference type="ARBA" id="ARBA00012180"/>
    </source>
</evidence>
<evidence type="ECO:0000256" key="7">
    <source>
        <dbReference type="ARBA" id="ARBA00019179"/>
    </source>
</evidence>
<dbReference type="HAMAP" id="MF_00052_B">
    <property type="entry name" value="RNase_HII_B"/>
    <property type="match status" value="1"/>
</dbReference>
<dbReference type="InterPro" id="IPR024567">
    <property type="entry name" value="RNase_HII/HIII_dom"/>
</dbReference>
<evidence type="ECO:0000256" key="15">
    <source>
        <dbReference type="PROSITE-ProRule" id="PRU01319"/>
    </source>
</evidence>
<dbReference type="EC" id="3.1.26.4" evidence="6 14"/>
<dbReference type="GO" id="GO:0005737">
    <property type="term" value="C:cytoplasm"/>
    <property type="evidence" value="ECO:0007669"/>
    <property type="project" value="UniProtKB-SubCell"/>
</dbReference>
<evidence type="ECO:0000256" key="16">
    <source>
        <dbReference type="RuleBase" id="RU003515"/>
    </source>
</evidence>
<name>A0A6G8AW95_9ENTE</name>
<evidence type="ECO:0000256" key="8">
    <source>
        <dbReference type="ARBA" id="ARBA00022490"/>
    </source>
</evidence>
<dbReference type="SUPFAM" id="SSF53098">
    <property type="entry name" value="Ribonuclease H-like"/>
    <property type="match status" value="1"/>
</dbReference>
<evidence type="ECO:0000256" key="5">
    <source>
        <dbReference type="ARBA" id="ARBA00007383"/>
    </source>
</evidence>
<dbReference type="AlphaFoldDB" id="A0A6G8AW95"/>
<evidence type="ECO:0000256" key="10">
    <source>
        <dbReference type="ARBA" id="ARBA00022723"/>
    </source>
</evidence>
<dbReference type="InterPro" id="IPR012337">
    <property type="entry name" value="RNaseH-like_sf"/>
</dbReference>
<evidence type="ECO:0000256" key="1">
    <source>
        <dbReference type="ARBA" id="ARBA00000077"/>
    </source>
</evidence>
<evidence type="ECO:0000259" key="17">
    <source>
        <dbReference type="PROSITE" id="PS51975"/>
    </source>
</evidence>
<dbReference type="PANTHER" id="PTHR10954:SF18">
    <property type="entry name" value="RIBONUCLEASE HII"/>
    <property type="match status" value="1"/>
</dbReference>
<comment type="subcellular location">
    <subcellularLocation>
        <location evidence="4 14">Cytoplasm</location>
    </subcellularLocation>
</comment>
<accession>A0A6G8AW95</accession>
<dbReference type="Proteomes" id="UP000501747">
    <property type="component" value="Chromosome"/>
</dbReference>
<dbReference type="InterPro" id="IPR022898">
    <property type="entry name" value="RNase_HII"/>
</dbReference>
<feature type="domain" description="RNase H type-2" evidence="17">
    <location>
        <begin position="72"/>
        <end position="255"/>
    </location>
</feature>
<dbReference type="EMBL" id="CP049887">
    <property type="protein sequence ID" value="QIL49277.1"/>
    <property type="molecule type" value="Genomic_DNA"/>
</dbReference>
<comment type="cofactor">
    <cofactor evidence="14 15">
        <name>Mn(2+)</name>
        <dbReference type="ChEBI" id="CHEBI:29035"/>
    </cofactor>
    <cofactor evidence="14 15">
        <name>Mg(2+)</name>
        <dbReference type="ChEBI" id="CHEBI:18420"/>
    </cofactor>
    <text evidence="14 15">Manganese or magnesium. Binds 1 divalent metal ion per monomer in the absence of substrate. May bind a second metal ion after substrate binding.</text>
</comment>
<dbReference type="KEGG" id="vhy:G7082_12645"/>
<dbReference type="PROSITE" id="PS51975">
    <property type="entry name" value="RNASE_H_2"/>
    <property type="match status" value="1"/>
</dbReference>
<dbReference type="GO" id="GO:0032299">
    <property type="term" value="C:ribonuclease H2 complex"/>
    <property type="evidence" value="ECO:0007669"/>
    <property type="project" value="TreeGrafter"/>
</dbReference>
<dbReference type="Pfam" id="PF01351">
    <property type="entry name" value="RNase_HII"/>
    <property type="match status" value="1"/>
</dbReference>
<dbReference type="GO" id="GO:0003723">
    <property type="term" value="F:RNA binding"/>
    <property type="evidence" value="ECO:0007669"/>
    <property type="project" value="UniProtKB-UniRule"/>
</dbReference>
<feature type="binding site" evidence="14 15">
    <location>
        <position position="78"/>
    </location>
    <ligand>
        <name>a divalent metal cation</name>
        <dbReference type="ChEBI" id="CHEBI:60240"/>
    </ligand>
</feature>
<evidence type="ECO:0000256" key="9">
    <source>
        <dbReference type="ARBA" id="ARBA00022722"/>
    </source>
</evidence>
<dbReference type="CDD" id="cd07182">
    <property type="entry name" value="RNase_HII_bacteria_HII_like"/>
    <property type="match status" value="1"/>
</dbReference>
<keyword evidence="10 14" id="KW-0479">Metal-binding</keyword>
<organism evidence="18 19">
    <name type="scientific">Vagococcus hydrophili</name>
    <dbReference type="NCBI Taxonomy" id="2714947"/>
    <lineage>
        <taxon>Bacteria</taxon>
        <taxon>Bacillati</taxon>
        <taxon>Bacillota</taxon>
        <taxon>Bacilli</taxon>
        <taxon>Lactobacillales</taxon>
        <taxon>Enterococcaceae</taxon>
        <taxon>Vagococcus</taxon>
    </lineage>
</organism>
<keyword evidence="13 14" id="KW-0464">Manganese</keyword>
<comment type="cofactor">
    <cofactor evidence="2">
        <name>Mg(2+)</name>
        <dbReference type="ChEBI" id="CHEBI:18420"/>
    </cofactor>
</comment>
<protein>
    <recommendedName>
        <fullName evidence="7 14">Ribonuclease HII</fullName>
        <shortName evidence="14">RNase HII</shortName>
        <ecNumber evidence="6 14">3.1.26.4</ecNumber>
    </recommendedName>
</protein>
<dbReference type="GO" id="GO:0030145">
    <property type="term" value="F:manganese ion binding"/>
    <property type="evidence" value="ECO:0007669"/>
    <property type="project" value="UniProtKB-UniRule"/>
</dbReference>
<keyword evidence="9 14" id="KW-0540">Nuclease</keyword>
<evidence type="ECO:0000256" key="4">
    <source>
        <dbReference type="ARBA" id="ARBA00004496"/>
    </source>
</evidence>
<dbReference type="GO" id="GO:0043137">
    <property type="term" value="P:DNA replication, removal of RNA primer"/>
    <property type="evidence" value="ECO:0007669"/>
    <property type="project" value="TreeGrafter"/>
</dbReference>
<evidence type="ECO:0000313" key="18">
    <source>
        <dbReference type="EMBL" id="QIL49277.1"/>
    </source>
</evidence>
<reference evidence="18 19" key="1">
    <citation type="submission" date="2020-03" db="EMBL/GenBank/DDBJ databases">
        <title>Vagococcus sp. nov., isolated from beetles.</title>
        <authorList>
            <person name="Hyun D.-W."/>
            <person name="Bae J.-W."/>
        </authorList>
    </citation>
    <scope>NUCLEOTIDE SEQUENCE [LARGE SCALE GENOMIC DNA]</scope>
    <source>
        <strain evidence="18 19">HDW17B</strain>
    </source>
</reference>
<dbReference type="Gene3D" id="3.30.420.10">
    <property type="entry name" value="Ribonuclease H-like superfamily/Ribonuclease H"/>
    <property type="match status" value="1"/>
</dbReference>
<comment type="similarity">
    <text evidence="5 14 16">Belongs to the RNase HII family.</text>
</comment>
<dbReference type="GO" id="GO:0004523">
    <property type="term" value="F:RNA-DNA hybrid ribonuclease activity"/>
    <property type="evidence" value="ECO:0007669"/>
    <property type="project" value="UniProtKB-UniRule"/>
</dbReference>
<evidence type="ECO:0000256" key="12">
    <source>
        <dbReference type="ARBA" id="ARBA00022801"/>
    </source>
</evidence>
<dbReference type="NCBIfam" id="NF000594">
    <property type="entry name" value="PRK00015.1-1"/>
    <property type="match status" value="1"/>
</dbReference>
<gene>
    <name evidence="14" type="primary">rnhB</name>
    <name evidence="18" type="ORF">G7082_12645</name>
</gene>
<keyword evidence="12 14" id="KW-0378">Hydrolase</keyword>
<feature type="binding site" evidence="14 15">
    <location>
        <position position="79"/>
    </location>
    <ligand>
        <name>a divalent metal cation</name>
        <dbReference type="ChEBI" id="CHEBI:60240"/>
    </ligand>
</feature>
<evidence type="ECO:0000256" key="13">
    <source>
        <dbReference type="ARBA" id="ARBA00023211"/>
    </source>
</evidence>
<evidence type="ECO:0000256" key="2">
    <source>
        <dbReference type="ARBA" id="ARBA00001946"/>
    </source>
</evidence>
<dbReference type="GO" id="GO:0006298">
    <property type="term" value="P:mismatch repair"/>
    <property type="evidence" value="ECO:0007669"/>
    <property type="project" value="TreeGrafter"/>
</dbReference>
<dbReference type="InterPro" id="IPR036397">
    <property type="entry name" value="RNaseH_sf"/>
</dbReference>
<dbReference type="InterPro" id="IPR001352">
    <property type="entry name" value="RNase_HII/HIII"/>
</dbReference>
<comment type="function">
    <text evidence="3 14 16">Endonuclease that specifically degrades the RNA of RNA-DNA hybrids.</text>
</comment>
<proteinExistence type="inferred from homology"/>
<dbReference type="NCBIfam" id="NF000595">
    <property type="entry name" value="PRK00015.1-3"/>
    <property type="match status" value="1"/>
</dbReference>
<comment type="catalytic activity">
    <reaction evidence="1 14 15 16">
        <text>Endonucleolytic cleavage to 5'-phosphomonoester.</text>
        <dbReference type="EC" id="3.1.26.4"/>
    </reaction>
</comment>
<feature type="binding site" evidence="14 15">
    <location>
        <position position="170"/>
    </location>
    <ligand>
        <name>a divalent metal cation</name>
        <dbReference type="ChEBI" id="CHEBI:60240"/>
    </ligand>
</feature>
<evidence type="ECO:0000256" key="14">
    <source>
        <dbReference type="HAMAP-Rule" id="MF_00052"/>
    </source>
</evidence>